<reference evidence="1" key="1">
    <citation type="submission" date="2013-04" db="EMBL/GenBank/DDBJ databases">
        <title>Comparative Genomics of Relapsing Fever Spirochetes.</title>
        <authorList>
            <person name="Schwan T.G."/>
            <person name="Raffel S.J."/>
            <person name="Porcella S.F."/>
            <person name="Martens C.A."/>
            <person name="Bruno D.P."/>
            <person name="Ricklefs S.M."/>
            <person name="Barbian K.B."/>
        </authorList>
    </citation>
    <scope>NUCLEOTIDE SEQUENCE [LARGE SCALE GENOMIC DNA]</scope>
    <source>
        <strain evidence="1">Co53</strain>
    </source>
</reference>
<name>W5SWE1_9SPIR</name>
<protein>
    <submittedName>
        <fullName evidence="1">Uncharacterized protein</fullName>
    </submittedName>
</protein>
<evidence type="ECO:0000313" key="1">
    <source>
        <dbReference type="EMBL" id="AHH10988.1"/>
    </source>
</evidence>
<organism evidence="1 2">
    <name type="scientific">Borrelia coriaceae ATCC 43381</name>
    <dbReference type="NCBI Taxonomy" id="1408429"/>
    <lineage>
        <taxon>Bacteria</taxon>
        <taxon>Pseudomonadati</taxon>
        <taxon>Spirochaetota</taxon>
        <taxon>Spirochaetia</taxon>
        <taxon>Spirochaetales</taxon>
        <taxon>Borreliaceae</taxon>
        <taxon>Borrelia</taxon>
    </lineage>
</organism>
<sequence length="43" mass="5171">MVSVYRKINGSRKFNYIEVYDKGVLKVKRVNLDDSFDIYRNIN</sequence>
<dbReference type="HOGENOM" id="CLU_3230468_0_0_12"/>
<dbReference type="PATRIC" id="fig|1313292.3.peg.857"/>
<dbReference type="STRING" id="1313292.BCO_0036501"/>
<dbReference type="Proteomes" id="UP000019330">
    <property type="component" value="Chromosome"/>
</dbReference>
<evidence type="ECO:0000313" key="2">
    <source>
        <dbReference type="Proteomes" id="UP000019330"/>
    </source>
</evidence>
<dbReference type="EMBL" id="CP005745">
    <property type="protein sequence ID" value="AHH10988.1"/>
    <property type="molecule type" value="Genomic_DNA"/>
</dbReference>
<keyword evidence="2" id="KW-1185">Reference proteome</keyword>
<gene>
    <name evidence="1" type="ORF">BCO_0036501</name>
</gene>
<dbReference type="AlphaFoldDB" id="W5SWE1"/>
<accession>W5SWE1</accession>
<proteinExistence type="predicted"/>